<dbReference type="GO" id="GO:0003677">
    <property type="term" value="F:DNA binding"/>
    <property type="evidence" value="ECO:0007669"/>
    <property type="project" value="InterPro"/>
</dbReference>
<dbReference type="RefSeq" id="WP_278199852.1">
    <property type="nucleotide sequence ID" value="NZ_JAOWLO010000002.1"/>
</dbReference>
<dbReference type="Gene3D" id="3.40.1310.30">
    <property type="match status" value="1"/>
</dbReference>
<protein>
    <submittedName>
        <fullName evidence="2">Replication protein</fullName>
    </submittedName>
</protein>
<reference evidence="2" key="2">
    <citation type="journal article" date="2023" name="Food Microbiol.">
        <title>Evaluation of the fermentation potential of lactic acid bacteria isolated from herbs, fruits and vegetables as starter cultures in nut-based milk alternatives.</title>
        <authorList>
            <person name="Huang W."/>
            <person name="Dong A."/>
            <person name="Pham H.T."/>
            <person name="Zhou C."/>
            <person name="Huo Z."/>
            <person name="Watjen A.P."/>
            <person name="Prakash S."/>
            <person name="Bang-Berthelsen C.H."/>
            <person name="Turner M.S."/>
        </authorList>
    </citation>
    <scope>NUCLEOTIDE SEQUENCE</scope>
    <source>
        <strain evidence="2">593</strain>
    </source>
</reference>
<evidence type="ECO:0000259" key="1">
    <source>
        <dbReference type="Pfam" id="PF01719"/>
    </source>
</evidence>
<dbReference type="GO" id="GO:0003916">
    <property type="term" value="F:DNA topoisomerase activity"/>
    <property type="evidence" value="ECO:0007669"/>
    <property type="project" value="InterPro"/>
</dbReference>
<gene>
    <name evidence="2" type="ORF">OGZ38_04165</name>
</gene>
<dbReference type="AlphaFoldDB" id="A0AB35KBR0"/>
<dbReference type="GO" id="GO:0006260">
    <property type="term" value="P:DNA replication"/>
    <property type="evidence" value="ECO:0007669"/>
    <property type="project" value="InterPro"/>
</dbReference>
<dbReference type="Proteomes" id="UP001152820">
    <property type="component" value="Unassembled WGS sequence"/>
</dbReference>
<sequence>MATETKKFRTWNITLNYDYEVHDENGNRTSDLTREEWKLKIQKIISFNCEDGWCSYIFHEKDILEDGLPKPLHVHILKNYKNARTKSSVMKMFNVSRDANCTNARSITSSARYLTHRTSQAMDDGKHQYNIDEVQTINCDYLELIKNKSDKTISQKEIDEIVIGLSIDIGNGRLYWLKAREILIDRFDEIEGTKLWNKHSRIFEKNFKEYLQNKAENYKLNGRNLLTFFTWGDSEVGKTWLSKCMCLLLSERIHMVPASGKNKTFDIAGMYDGENASLWNEVNGLELSNKEFLDRFDPKTYSPSNSRGKDKHCLSKYFFLTSTDDLEDVVSNLMPNELIEDFEIKKTKRHEINRRIPIEIKCVSLGNKKTEFIIRLYDSKNRDRFTLDSVVCENIENEKLMKNIAKKILTILGVLKKEKEDNE</sequence>
<comment type="caution">
    <text evidence="2">The sequence shown here is derived from an EMBL/GenBank/DDBJ whole genome shotgun (WGS) entry which is preliminary data.</text>
</comment>
<evidence type="ECO:0000313" key="3">
    <source>
        <dbReference type="Proteomes" id="UP001152820"/>
    </source>
</evidence>
<dbReference type="GO" id="GO:0005727">
    <property type="term" value="C:extrachromosomal circular DNA"/>
    <property type="evidence" value="ECO:0007669"/>
    <property type="project" value="InterPro"/>
</dbReference>
<reference evidence="2" key="1">
    <citation type="submission" date="2022-10" db="EMBL/GenBank/DDBJ databases">
        <authorList>
            <person name="Turner M.S."/>
            <person name="Huang W."/>
        </authorList>
    </citation>
    <scope>NUCLEOTIDE SEQUENCE</scope>
    <source>
        <strain evidence="2">593</strain>
    </source>
</reference>
<proteinExistence type="predicted"/>
<name>A0AB35KBR0_9LACT</name>
<dbReference type="Pfam" id="PF01719">
    <property type="entry name" value="Rep_OBD"/>
    <property type="match status" value="1"/>
</dbReference>
<dbReference type="EMBL" id="JAOWLO010000002">
    <property type="protein sequence ID" value="MDG5048346.1"/>
    <property type="molecule type" value="Genomic_DNA"/>
</dbReference>
<accession>A0AB35KBR0</accession>
<feature type="domain" description="Plasmid replication protein origin binding" evidence="1">
    <location>
        <begin position="55"/>
        <end position="138"/>
    </location>
</feature>
<dbReference type="InterPro" id="IPR002631">
    <property type="entry name" value="Plasmid_rep_OBD"/>
</dbReference>
<evidence type="ECO:0000313" key="2">
    <source>
        <dbReference type="EMBL" id="MDG5048346.1"/>
    </source>
</evidence>
<organism evidence="2 3">
    <name type="scientific">Lactococcus lactis</name>
    <dbReference type="NCBI Taxonomy" id="1358"/>
    <lineage>
        <taxon>Bacteria</taxon>
        <taxon>Bacillati</taxon>
        <taxon>Bacillota</taxon>
        <taxon>Bacilli</taxon>
        <taxon>Lactobacillales</taxon>
        <taxon>Streptococcaceae</taxon>
        <taxon>Lactococcus</taxon>
    </lineage>
</organism>